<protein>
    <recommendedName>
        <fullName evidence="5">Netrin receptor DCC</fullName>
    </recommendedName>
</protein>
<dbReference type="EMBL" id="MVGT01000435">
    <property type="protein sequence ID" value="OVA18759.1"/>
    <property type="molecule type" value="Genomic_DNA"/>
</dbReference>
<dbReference type="PANTHER" id="PTHR35490">
    <property type="entry name" value="BACTERIOPHAGE N4 ADSORPTION B PROTEIN"/>
    <property type="match status" value="1"/>
</dbReference>
<keyword evidence="2" id="KW-0472">Membrane</keyword>
<dbReference type="PANTHER" id="PTHR35490:SF2">
    <property type="entry name" value="BACTERIOPHAGE N4 ADSORPTION B PROTEIN"/>
    <property type="match status" value="1"/>
</dbReference>
<feature type="compositionally biased region" description="Basic and acidic residues" evidence="1">
    <location>
        <begin position="30"/>
        <end position="44"/>
    </location>
</feature>
<dbReference type="OMA" id="LHMWKRI"/>
<evidence type="ECO:0000256" key="1">
    <source>
        <dbReference type="SAM" id="MobiDB-lite"/>
    </source>
</evidence>
<feature type="region of interest" description="Disordered" evidence="1">
    <location>
        <begin position="16"/>
        <end position="65"/>
    </location>
</feature>
<evidence type="ECO:0000313" key="3">
    <source>
        <dbReference type="EMBL" id="OVA18759.1"/>
    </source>
</evidence>
<keyword evidence="2" id="KW-0812">Transmembrane</keyword>
<sequence length="421" mass="47280">MPTFSAITLDRFLEPGATKPVSGKQGNSNLEKKRDVLKSGEKFQGRQISPALYTTPETTPLPDSPFSFPPSPYIINHKRRGPNLQKSFSQSDVLERAVEEDVRVDENGRSSHEKVSHSLEDVSFMAKLPNICEEVDENGFNGGKVEISSLNDGLGETNDLSMSIGNDLERENVCDDFFDPQESLSVTSTTEGEDNVWGERSFKLNTPISEFFDACEELSSGSSHQYFLRDFDAELRDIRLNLLMEIERRKRAEDALNSMVRQWERLREQLSLVGVTLPAASTIAAEDEKLDCDPAEELCQQVSVARAVANAVGRGSAKAEVEMEMESWIEAKNFEIARLSDRLHYYETVNHEMSQRNQEAVEMSRHQREIRKRRQRWIWSSIGITIALGSAALAWSYLPTAKGSFSTDSSLCPEKGDAVEP</sequence>
<organism evidence="3 4">
    <name type="scientific">Macleaya cordata</name>
    <name type="common">Five-seeded plume-poppy</name>
    <name type="synonym">Bocconia cordata</name>
    <dbReference type="NCBI Taxonomy" id="56857"/>
    <lineage>
        <taxon>Eukaryota</taxon>
        <taxon>Viridiplantae</taxon>
        <taxon>Streptophyta</taxon>
        <taxon>Embryophyta</taxon>
        <taxon>Tracheophyta</taxon>
        <taxon>Spermatophyta</taxon>
        <taxon>Magnoliopsida</taxon>
        <taxon>Ranunculales</taxon>
        <taxon>Papaveraceae</taxon>
        <taxon>Papaveroideae</taxon>
        <taxon>Macleaya</taxon>
    </lineage>
</organism>
<dbReference type="STRING" id="56857.A0A200R7R8"/>
<feature type="transmembrane region" description="Helical" evidence="2">
    <location>
        <begin position="377"/>
        <end position="398"/>
    </location>
</feature>
<evidence type="ECO:0008006" key="5">
    <source>
        <dbReference type="Google" id="ProtNLM"/>
    </source>
</evidence>
<dbReference type="AlphaFoldDB" id="A0A200R7R8"/>
<reference evidence="3 4" key="1">
    <citation type="journal article" date="2017" name="Mol. Plant">
        <title>The Genome of Medicinal Plant Macleaya cordata Provides New Insights into Benzylisoquinoline Alkaloids Metabolism.</title>
        <authorList>
            <person name="Liu X."/>
            <person name="Liu Y."/>
            <person name="Huang P."/>
            <person name="Ma Y."/>
            <person name="Qing Z."/>
            <person name="Tang Q."/>
            <person name="Cao H."/>
            <person name="Cheng P."/>
            <person name="Zheng Y."/>
            <person name="Yuan Z."/>
            <person name="Zhou Y."/>
            <person name="Liu J."/>
            <person name="Tang Z."/>
            <person name="Zhuo Y."/>
            <person name="Zhang Y."/>
            <person name="Yu L."/>
            <person name="Huang J."/>
            <person name="Yang P."/>
            <person name="Peng Q."/>
            <person name="Zhang J."/>
            <person name="Jiang W."/>
            <person name="Zhang Z."/>
            <person name="Lin K."/>
            <person name="Ro D.K."/>
            <person name="Chen X."/>
            <person name="Xiong X."/>
            <person name="Shang Y."/>
            <person name="Huang S."/>
            <person name="Zeng J."/>
        </authorList>
    </citation>
    <scope>NUCLEOTIDE SEQUENCE [LARGE SCALE GENOMIC DNA]</scope>
    <source>
        <strain evidence="4">cv. BLH2017</strain>
        <tissue evidence="3">Root</tissue>
    </source>
</reference>
<keyword evidence="2" id="KW-1133">Transmembrane helix</keyword>
<evidence type="ECO:0000256" key="2">
    <source>
        <dbReference type="SAM" id="Phobius"/>
    </source>
</evidence>
<gene>
    <name evidence="3" type="ORF">BVC80_1831g328</name>
</gene>
<dbReference type="FunCoup" id="A0A200R7R8">
    <property type="interactions" value="623"/>
</dbReference>
<accession>A0A200R7R8</accession>
<evidence type="ECO:0000313" key="4">
    <source>
        <dbReference type="Proteomes" id="UP000195402"/>
    </source>
</evidence>
<keyword evidence="4" id="KW-1185">Reference proteome</keyword>
<proteinExistence type="predicted"/>
<dbReference type="Proteomes" id="UP000195402">
    <property type="component" value="Unassembled WGS sequence"/>
</dbReference>
<dbReference type="OrthoDB" id="1923043at2759"/>
<dbReference type="InParanoid" id="A0A200R7R8"/>
<comment type="caution">
    <text evidence="3">The sequence shown here is derived from an EMBL/GenBank/DDBJ whole genome shotgun (WGS) entry which is preliminary data.</text>
</comment>
<name>A0A200R7R8_MACCD</name>